<evidence type="ECO:0000313" key="2">
    <source>
        <dbReference type="Proteomes" id="UP000319715"/>
    </source>
</evidence>
<organism evidence="1 2">
    <name type="scientific">Pantoea dispersa</name>
    <dbReference type="NCBI Taxonomy" id="59814"/>
    <lineage>
        <taxon>Bacteria</taxon>
        <taxon>Pseudomonadati</taxon>
        <taxon>Pseudomonadota</taxon>
        <taxon>Gammaproteobacteria</taxon>
        <taxon>Enterobacterales</taxon>
        <taxon>Erwiniaceae</taxon>
        <taxon>Pantoea</taxon>
    </lineage>
</organism>
<name>A0ABY3A029_9GAMM</name>
<protein>
    <submittedName>
        <fullName evidence="1">Uncharacterized protein</fullName>
    </submittedName>
</protein>
<gene>
    <name evidence="1" type="ORF">FK492_08530</name>
</gene>
<comment type="caution">
    <text evidence="1">The sequence shown here is derived from an EMBL/GenBank/DDBJ whole genome shotgun (WGS) entry which is preliminary data.</text>
</comment>
<dbReference type="RefSeq" id="WP_141495966.1">
    <property type="nucleotide sequence ID" value="NZ_CP107574.1"/>
</dbReference>
<proteinExistence type="predicted"/>
<accession>A0ABY3A029</accession>
<dbReference type="EMBL" id="VICF01000002">
    <property type="protein sequence ID" value="TQC75923.1"/>
    <property type="molecule type" value="Genomic_DNA"/>
</dbReference>
<reference evidence="1 2" key="1">
    <citation type="submission" date="2019-06" db="EMBL/GenBank/DDBJ databases">
        <title>Pantoea dispersa Assembly.</title>
        <authorList>
            <person name="Wang J."/>
        </authorList>
    </citation>
    <scope>NUCLEOTIDE SEQUENCE [LARGE SCALE GENOMIC DNA]</scope>
    <source>
        <strain evidence="2">bio</strain>
    </source>
</reference>
<dbReference type="Proteomes" id="UP000319715">
    <property type="component" value="Unassembled WGS sequence"/>
</dbReference>
<keyword evidence="2" id="KW-1185">Reference proteome</keyword>
<sequence length="82" mass="9249">MNSYARLVKIIADMAIFLEFSDEESLDPDIAVGMMESITAELQLISLDDKKKVVSTFYLVSKEYQGDRAVYIKQLPESLGLI</sequence>
<evidence type="ECO:0000313" key="1">
    <source>
        <dbReference type="EMBL" id="TQC75923.1"/>
    </source>
</evidence>